<dbReference type="InterPro" id="IPR036322">
    <property type="entry name" value="WD40_repeat_dom_sf"/>
</dbReference>
<organism evidence="7 8">
    <name type="scientific">Cirrhinus mrigala</name>
    <name type="common">Mrigala</name>
    <dbReference type="NCBI Taxonomy" id="683832"/>
    <lineage>
        <taxon>Eukaryota</taxon>
        <taxon>Metazoa</taxon>
        <taxon>Chordata</taxon>
        <taxon>Craniata</taxon>
        <taxon>Vertebrata</taxon>
        <taxon>Euteleostomi</taxon>
        <taxon>Actinopterygii</taxon>
        <taxon>Neopterygii</taxon>
        <taxon>Teleostei</taxon>
        <taxon>Ostariophysi</taxon>
        <taxon>Cypriniformes</taxon>
        <taxon>Cyprinidae</taxon>
        <taxon>Labeoninae</taxon>
        <taxon>Labeonini</taxon>
        <taxon>Cirrhinus</taxon>
    </lineage>
</organism>
<sequence length="76" mass="8599">GDDAKIRVWQIPKGGLKETLTEPECVLRGHTEKIYSIKFHPHASGLLVSSSYDLTVRLWNLEKGEEVKKLSGHQDQ</sequence>
<dbReference type="PROSITE" id="PS00678">
    <property type="entry name" value="WD_REPEATS_1"/>
    <property type="match status" value="1"/>
</dbReference>
<dbReference type="Gene3D" id="2.130.10.10">
    <property type="entry name" value="YVTN repeat-like/Quinoprotein amine dehydrogenase"/>
    <property type="match status" value="1"/>
</dbReference>
<evidence type="ECO:0000313" key="8">
    <source>
        <dbReference type="Proteomes" id="UP001529510"/>
    </source>
</evidence>
<accession>A0ABD0RDT8</accession>
<dbReference type="PROSITE" id="PS50294">
    <property type="entry name" value="WD_REPEATS_REGION"/>
    <property type="match status" value="1"/>
</dbReference>
<evidence type="ECO:0000256" key="6">
    <source>
        <dbReference type="RuleBase" id="RU280818"/>
    </source>
</evidence>
<feature type="non-terminal residue" evidence="7">
    <location>
        <position position="76"/>
    </location>
</feature>
<dbReference type="Proteomes" id="UP001529510">
    <property type="component" value="Unassembled WGS sequence"/>
</dbReference>
<feature type="non-terminal residue" evidence="7">
    <location>
        <position position="1"/>
    </location>
</feature>
<reference evidence="7 8" key="1">
    <citation type="submission" date="2024-05" db="EMBL/GenBank/DDBJ databases">
        <title>Genome sequencing and assembly of Indian major carp, Cirrhinus mrigala (Hamilton, 1822).</title>
        <authorList>
            <person name="Mohindra V."/>
            <person name="Chowdhury L.M."/>
            <person name="Lal K."/>
            <person name="Jena J.K."/>
        </authorList>
    </citation>
    <scope>NUCLEOTIDE SEQUENCE [LARGE SCALE GENOMIC DNA]</scope>
    <source>
        <strain evidence="7">CM1030</strain>
        <tissue evidence="7">Blood</tissue>
    </source>
</reference>
<dbReference type="Pfam" id="PF00400">
    <property type="entry name" value="WD40"/>
    <property type="match status" value="1"/>
</dbReference>
<comment type="function">
    <text evidence="4">F-actin regulator involved in anterograde Golgi to endosome transport: upon ubiquitination via 'Lys-33'-linked ubiquitin chains by the BCR(KLHL20) E3 ubiquitin ligase complex, interacts with EPS15 and localizes to the trans-Golgi network, where it promotes actin polymerization, thereby facilitating post-Golgi trafficking. May play a role in the maintenance of the Golgi apparatus morphology.</text>
</comment>
<feature type="repeat" description="WD" evidence="5">
    <location>
        <begin position="27"/>
        <end position="69"/>
    </location>
</feature>
<protein>
    <recommendedName>
        <fullName evidence="6">Coronin</fullName>
    </recommendedName>
</protein>
<keyword evidence="2 5" id="KW-0853">WD repeat</keyword>
<evidence type="ECO:0000256" key="4">
    <source>
        <dbReference type="ARBA" id="ARBA00024838"/>
    </source>
</evidence>
<proteinExistence type="inferred from homology"/>
<keyword evidence="3 6" id="KW-0677">Repeat</keyword>
<dbReference type="PROSITE" id="PS50082">
    <property type="entry name" value="WD_REPEATS_2"/>
    <property type="match status" value="1"/>
</dbReference>
<keyword evidence="8" id="KW-1185">Reference proteome</keyword>
<dbReference type="SUPFAM" id="SSF50978">
    <property type="entry name" value="WD40 repeat-like"/>
    <property type="match status" value="1"/>
</dbReference>
<dbReference type="AlphaFoldDB" id="A0ABD0RDT8"/>
<evidence type="ECO:0000313" key="7">
    <source>
        <dbReference type="EMBL" id="KAL0196682.1"/>
    </source>
</evidence>
<dbReference type="SMART" id="SM00320">
    <property type="entry name" value="WD40"/>
    <property type="match status" value="1"/>
</dbReference>
<dbReference type="EMBL" id="JAMKFB020000003">
    <property type="protein sequence ID" value="KAL0196682.1"/>
    <property type="molecule type" value="Genomic_DNA"/>
</dbReference>
<dbReference type="PANTHER" id="PTHR10856">
    <property type="entry name" value="CORONIN"/>
    <property type="match status" value="1"/>
</dbReference>
<evidence type="ECO:0000256" key="1">
    <source>
        <dbReference type="ARBA" id="ARBA00009482"/>
    </source>
</evidence>
<evidence type="ECO:0000256" key="5">
    <source>
        <dbReference type="PROSITE-ProRule" id="PRU00221"/>
    </source>
</evidence>
<comment type="similarity">
    <text evidence="1 6">Belongs to the WD repeat coronin family.</text>
</comment>
<gene>
    <name evidence="7" type="ORF">M9458_005222</name>
</gene>
<evidence type="ECO:0000256" key="2">
    <source>
        <dbReference type="ARBA" id="ARBA00022574"/>
    </source>
</evidence>
<dbReference type="PANTHER" id="PTHR10856:SF20">
    <property type="entry name" value="CORONIN-7"/>
    <property type="match status" value="1"/>
</dbReference>
<dbReference type="InterPro" id="IPR019775">
    <property type="entry name" value="WD40_repeat_CS"/>
</dbReference>
<name>A0ABD0RDT8_CIRMR</name>
<dbReference type="InterPro" id="IPR015943">
    <property type="entry name" value="WD40/YVTN_repeat-like_dom_sf"/>
</dbReference>
<dbReference type="InterPro" id="IPR001680">
    <property type="entry name" value="WD40_rpt"/>
</dbReference>
<dbReference type="InterPro" id="IPR015505">
    <property type="entry name" value="Coronin"/>
</dbReference>
<evidence type="ECO:0000256" key="3">
    <source>
        <dbReference type="ARBA" id="ARBA00022737"/>
    </source>
</evidence>
<comment type="caution">
    <text evidence="7">The sequence shown here is derived from an EMBL/GenBank/DDBJ whole genome shotgun (WGS) entry which is preliminary data.</text>
</comment>